<dbReference type="EMBL" id="CACRUX010000057">
    <property type="protein sequence ID" value="VYU26414.1"/>
    <property type="molecule type" value="Genomic_DNA"/>
</dbReference>
<protein>
    <submittedName>
        <fullName evidence="2">YheO-like PAS domain protein</fullName>
    </submittedName>
</protein>
<dbReference type="Pfam" id="PF13309">
    <property type="entry name" value="HTH_22"/>
    <property type="match status" value="1"/>
</dbReference>
<dbReference type="Pfam" id="PF08348">
    <property type="entry name" value="PAS_6"/>
    <property type="match status" value="1"/>
</dbReference>
<evidence type="ECO:0000259" key="1">
    <source>
        <dbReference type="PROSITE" id="PS50113"/>
    </source>
</evidence>
<accession>A0A6N3DF38</accession>
<proteinExistence type="predicted"/>
<name>A0A6N3DF38_9FIRM</name>
<gene>
    <name evidence="2" type="ORF">VRLFYP33_01585</name>
</gene>
<dbReference type="InterPro" id="IPR013559">
    <property type="entry name" value="YheO"/>
</dbReference>
<dbReference type="InterPro" id="IPR000700">
    <property type="entry name" value="PAS-assoc_C"/>
</dbReference>
<organism evidence="2">
    <name type="scientific">Veillonella ratti</name>
    <dbReference type="NCBI Taxonomy" id="103892"/>
    <lineage>
        <taxon>Bacteria</taxon>
        <taxon>Bacillati</taxon>
        <taxon>Bacillota</taxon>
        <taxon>Negativicutes</taxon>
        <taxon>Veillonellales</taxon>
        <taxon>Veillonellaceae</taxon>
        <taxon>Veillonella</taxon>
    </lineage>
</organism>
<dbReference type="InterPro" id="IPR039446">
    <property type="entry name" value="DauR-like"/>
</dbReference>
<dbReference type="PANTHER" id="PTHR35568:SF1">
    <property type="entry name" value="TRANSCRIPTIONAL REGULATOR DAUR"/>
    <property type="match status" value="1"/>
</dbReference>
<dbReference type="PANTHER" id="PTHR35568">
    <property type="entry name" value="TRANSCRIPTIONAL REGULATOR DAUR"/>
    <property type="match status" value="1"/>
</dbReference>
<dbReference type="PROSITE" id="PS50113">
    <property type="entry name" value="PAC"/>
    <property type="match status" value="1"/>
</dbReference>
<dbReference type="RefSeq" id="WP_021841238.1">
    <property type="nucleotide sequence ID" value="NZ_CACRUX010000057.1"/>
</dbReference>
<feature type="domain" description="PAC" evidence="1">
    <location>
        <begin position="69"/>
        <end position="123"/>
    </location>
</feature>
<sequence>MKNELENLKQIAHGLAQQFGETCEIVIHDVRTPEMEGTVVCIENGEISNRKLGDGPSHVVLDALKNDGKDLEDRYGYLTKTKDGRVFRSSTMYMRDDKGQITYVFCINSDITNLIHLQQMVNQLTEPVGLATSTSASKEADGAERITTSVTDLLDDLIEQAVAKVGKPAQLMTKAERCEALKYLNDAGAFLISKAADKIGEYFGISRFTLYSDLNVVKDKEKEEQIKAKAK</sequence>
<evidence type="ECO:0000313" key="2">
    <source>
        <dbReference type="EMBL" id="VYU26414.1"/>
    </source>
</evidence>
<dbReference type="AlphaFoldDB" id="A0A6N3DF38"/>
<reference evidence="2" key="1">
    <citation type="submission" date="2019-11" db="EMBL/GenBank/DDBJ databases">
        <authorList>
            <person name="Feng L."/>
        </authorList>
    </citation>
    <scope>NUCLEOTIDE SEQUENCE</scope>
    <source>
        <strain evidence="2">VrattiLFYP33</strain>
    </source>
</reference>
<dbReference type="InterPro" id="IPR039445">
    <property type="entry name" value="DauR-like_HTH"/>
</dbReference>